<keyword evidence="2" id="KW-0500">Molybdenum</keyword>
<evidence type="ECO:0000259" key="6">
    <source>
        <dbReference type="Pfam" id="PF03404"/>
    </source>
</evidence>
<dbReference type="Gene3D" id="3.90.420.10">
    <property type="entry name" value="Oxidoreductase, molybdopterin-binding domain"/>
    <property type="match status" value="1"/>
</dbReference>
<dbReference type="InterPro" id="IPR014756">
    <property type="entry name" value="Ig_E-set"/>
</dbReference>
<reference evidence="7 8" key="1">
    <citation type="journal article" date="2018" name="Evol. Lett.">
        <title>Horizontal gene cluster transfer increased hallucinogenic mushroom diversity.</title>
        <authorList>
            <person name="Reynolds H.T."/>
            <person name="Vijayakumar V."/>
            <person name="Gluck-Thaler E."/>
            <person name="Korotkin H.B."/>
            <person name="Matheny P.B."/>
            <person name="Slot J.C."/>
        </authorList>
    </citation>
    <scope>NUCLEOTIDE SEQUENCE [LARGE SCALE GENOMIC DNA]</scope>
    <source>
        <strain evidence="7 8">SRW20</strain>
    </source>
</reference>
<proteinExistence type="predicted"/>
<accession>A0A409W3U4</accession>
<dbReference type="SUPFAM" id="SSF56524">
    <property type="entry name" value="Oxidoreductase molybdopterin-binding domain"/>
    <property type="match status" value="1"/>
</dbReference>
<comment type="caution">
    <text evidence="7">The sequence shown here is derived from an EMBL/GenBank/DDBJ whole genome shotgun (WGS) entry which is preliminary data.</text>
</comment>
<evidence type="ECO:0000256" key="2">
    <source>
        <dbReference type="ARBA" id="ARBA00022505"/>
    </source>
</evidence>
<dbReference type="PANTHER" id="PTHR19372:SF7">
    <property type="entry name" value="SULFITE OXIDASE, MITOCHONDRIAL"/>
    <property type="match status" value="1"/>
</dbReference>
<dbReference type="InterPro" id="IPR005066">
    <property type="entry name" value="MoCF_OxRdtse_dimer"/>
</dbReference>
<dbReference type="GO" id="GO:0043546">
    <property type="term" value="F:molybdopterin cofactor binding"/>
    <property type="evidence" value="ECO:0007669"/>
    <property type="project" value="TreeGrafter"/>
</dbReference>
<dbReference type="EMBL" id="NHYE01005419">
    <property type="protein sequence ID" value="PPQ73173.1"/>
    <property type="molecule type" value="Genomic_DNA"/>
</dbReference>
<evidence type="ECO:0000256" key="1">
    <source>
        <dbReference type="ARBA" id="ARBA00001924"/>
    </source>
</evidence>
<dbReference type="InParanoid" id="A0A409W3U4"/>
<dbReference type="FunFam" id="3.90.420.10:FF:000002">
    <property type="entry name" value="sulfite oxidase, mitochondrial"/>
    <property type="match status" value="1"/>
</dbReference>
<feature type="domain" description="Oxidoreductase molybdopterin-binding" evidence="5">
    <location>
        <begin position="46"/>
        <end position="218"/>
    </location>
</feature>
<evidence type="ECO:0000313" key="7">
    <source>
        <dbReference type="EMBL" id="PPQ73173.1"/>
    </source>
</evidence>
<dbReference type="GO" id="GO:0020037">
    <property type="term" value="F:heme binding"/>
    <property type="evidence" value="ECO:0007669"/>
    <property type="project" value="TreeGrafter"/>
</dbReference>
<keyword evidence="4" id="KW-0560">Oxidoreductase</keyword>
<comment type="cofactor">
    <cofactor evidence="1">
        <name>Mo-molybdopterin</name>
        <dbReference type="ChEBI" id="CHEBI:71302"/>
    </cofactor>
</comment>
<evidence type="ECO:0000259" key="5">
    <source>
        <dbReference type="Pfam" id="PF00174"/>
    </source>
</evidence>
<gene>
    <name evidence="7" type="ORF">CVT26_014772</name>
</gene>
<sequence>MDYSSEPSHSPLLIVQDSQPFNAEPSAASLVEFPLTPEDLVYCRNHGPVPNFDSESYSIVIKGGSKGDITLSLNDLRSQFPISRVVACAGIRRKEMATIKPVHGVPWADGVVANCRWGGVSLSEILKLAGPLASEIQHVCFESHATLCQDDTYYGASIPISKVYQDPDILLAYEMNNEPLSADHGGPIRVIVPGYLGARWVKWLDTIVVSSEESPNFYQQRDYKILPPNVETKEKAKPLWSKYPSMTALPLNSVIAHTSCSSDDKLFVKGYALPGPSGNVKAVEVSVDEGSNWNPARITYQEGKWSWTLWEAELTYKGDSKRVYSRAIDTAGNVQPKEGVWNLRGVAYNGWGVADIA</sequence>
<dbReference type="STRING" id="231916.A0A409W3U4"/>
<dbReference type="InterPro" id="IPR000572">
    <property type="entry name" value="OxRdtase_Mopterin-bd_dom"/>
</dbReference>
<evidence type="ECO:0000313" key="8">
    <source>
        <dbReference type="Proteomes" id="UP000284706"/>
    </source>
</evidence>
<dbReference type="InterPro" id="IPR008335">
    <property type="entry name" value="Mopterin_OxRdtase_euk"/>
</dbReference>
<evidence type="ECO:0000256" key="3">
    <source>
        <dbReference type="ARBA" id="ARBA00022723"/>
    </source>
</evidence>
<dbReference type="GO" id="GO:0030151">
    <property type="term" value="F:molybdenum ion binding"/>
    <property type="evidence" value="ECO:0007669"/>
    <property type="project" value="InterPro"/>
</dbReference>
<dbReference type="PRINTS" id="PR00407">
    <property type="entry name" value="EUMOPTERIN"/>
</dbReference>
<organism evidence="7 8">
    <name type="scientific">Gymnopilus dilepis</name>
    <dbReference type="NCBI Taxonomy" id="231916"/>
    <lineage>
        <taxon>Eukaryota</taxon>
        <taxon>Fungi</taxon>
        <taxon>Dikarya</taxon>
        <taxon>Basidiomycota</taxon>
        <taxon>Agaricomycotina</taxon>
        <taxon>Agaricomycetes</taxon>
        <taxon>Agaricomycetidae</taxon>
        <taxon>Agaricales</taxon>
        <taxon>Agaricineae</taxon>
        <taxon>Hymenogastraceae</taxon>
        <taxon>Gymnopilus</taxon>
    </lineage>
</organism>
<keyword evidence="3" id="KW-0479">Metal-binding</keyword>
<dbReference type="GO" id="GO:0005739">
    <property type="term" value="C:mitochondrion"/>
    <property type="evidence" value="ECO:0007669"/>
    <property type="project" value="TreeGrafter"/>
</dbReference>
<feature type="domain" description="Moybdenum cofactor oxidoreductase dimerisation" evidence="6">
    <location>
        <begin position="262"/>
        <end position="351"/>
    </location>
</feature>
<dbReference type="Pfam" id="PF03404">
    <property type="entry name" value="Mo-co_dimer"/>
    <property type="match status" value="1"/>
</dbReference>
<keyword evidence="8" id="KW-1185">Reference proteome</keyword>
<dbReference type="InterPro" id="IPR036374">
    <property type="entry name" value="OxRdtase_Mopterin-bd_sf"/>
</dbReference>
<dbReference type="AlphaFoldDB" id="A0A409W3U4"/>
<dbReference type="Gene3D" id="2.60.40.650">
    <property type="match status" value="1"/>
</dbReference>
<protein>
    <recommendedName>
        <fullName evidence="9">Sulfite oxidase</fullName>
    </recommendedName>
</protein>
<dbReference type="Pfam" id="PF00174">
    <property type="entry name" value="Oxidored_molyb"/>
    <property type="match status" value="1"/>
</dbReference>
<dbReference type="PANTHER" id="PTHR19372">
    <property type="entry name" value="SULFITE REDUCTASE"/>
    <property type="match status" value="1"/>
</dbReference>
<dbReference type="Proteomes" id="UP000284706">
    <property type="component" value="Unassembled WGS sequence"/>
</dbReference>
<dbReference type="GO" id="GO:0006790">
    <property type="term" value="P:sulfur compound metabolic process"/>
    <property type="evidence" value="ECO:0007669"/>
    <property type="project" value="TreeGrafter"/>
</dbReference>
<name>A0A409W3U4_9AGAR</name>
<dbReference type="OrthoDB" id="10051395at2759"/>
<evidence type="ECO:0000256" key="4">
    <source>
        <dbReference type="ARBA" id="ARBA00023002"/>
    </source>
</evidence>
<dbReference type="GO" id="GO:0008482">
    <property type="term" value="F:sulfite oxidase activity"/>
    <property type="evidence" value="ECO:0007669"/>
    <property type="project" value="TreeGrafter"/>
</dbReference>
<dbReference type="SUPFAM" id="SSF81296">
    <property type="entry name" value="E set domains"/>
    <property type="match status" value="1"/>
</dbReference>
<evidence type="ECO:0008006" key="9">
    <source>
        <dbReference type="Google" id="ProtNLM"/>
    </source>
</evidence>